<evidence type="ECO:0000313" key="10">
    <source>
        <dbReference type="Proteomes" id="UP000095544"/>
    </source>
</evidence>
<dbReference type="CDD" id="cd06261">
    <property type="entry name" value="TM_PBP2"/>
    <property type="match status" value="1"/>
</dbReference>
<gene>
    <name evidence="9" type="primary">ugpA_20</name>
    <name evidence="9" type="ORF">ERS852491_02866</name>
</gene>
<keyword evidence="4 7" id="KW-0812">Transmembrane</keyword>
<dbReference type="OrthoDB" id="152280at2"/>
<name>A0A174GXV2_9FIRM</name>
<dbReference type="GO" id="GO:0005886">
    <property type="term" value="C:plasma membrane"/>
    <property type="evidence" value="ECO:0007669"/>
    <property type="project" value="UniProtKB-SubCell"/>
</dbReference>
<comment type="subcellular location">
    <subcellularLocation>
        <location evidence="1 7">Cell membrane</location>
        <topology evidence="1 7">Multi-pass membrane protein</topology>
    </subcellularLocation>
</comment>
<keyword evidence="3" id="KW-1003">Cell membrane</keyword>
<dbReference type="PANTHER" id="PTHR30193:SF37">
    <property type="entry name" value="INNER MEMBRANE ABC TRANSPORTER PERMEASE PROTEIN YCJO"/>
    <property type="match status" value="1"/>
</dbReference>
<dbReference type="InterPro" id="IPR051393">
    <property type="entry name" value="ABC_transporter_permease"/>
</dbReference>
<dbReference type="STRING" id="39482.ERS852491_02866"/>
<proteinExistence type="inferred from homology"/>
<dbReference type="AlphaFoldDB" id="A0A174GXV2"/>
<evidence type="ECO:0000256" key="1">
    <source>
        <dbReference type="ARBA" id="ARBA00004651"/>
    </source>
</evidence>
<evidence type="ECO:0000256" key="2">
    <source>
        <dbReference type="ARBA" id="ARBA00022448"/>
    </source>
</evidence>
<feature type="transmembrane region" description="Helical" evidence="7">
    <location>
        <begin position="67"/>
        <end position="88"/>
    </location>
</feature>
<evidence type="ECO:0000256" key="6">
    <source>
        <dbReference type="ARBA" id="ARBA00023136"/>
    </source>
</evidence>
<keyword evidence="5 7" id="KW-1133">Transmembrane helix</keyword>
<feature type="domain" description="ABC transmembrane type-1" evidence="8">
    <location>
        <begin position="63"/>
        <end position="276"/>
    </location>
</feature>
<evidence type="ECO:0000313" key="9">
    <source>
        <dbReference type="EMBL" id="CUO65620.1"/>
    </source>
</evidence>
<feature type="transmembrane region" description="Helical" evidence="7">
    <location>
        <begin position="255"/>
        <end position="279"/>
    </location>
</feature>
<feature type="transmembrane region" description="Helical" evidence="7">
    <location>
        <begin position="159"/>
        <end position="177"/>
    </location>
</feature>
<feature type="transmembrane region" description="Helical" evidence="7">
    <location>
        <begin position="212"/>
        <end position="235"/>
    </location>
</feature>
<evidence type="ECO:0000259" key="8">
    <source>
        <dbReference type="PROSITE" id="PS50928"/>
    </source>
</evidence>
<dbReference type="RefSeq" id="WP_055153793.1">
    <property type="nucleotide sequence ID" value="NZ_CYZU01000027.1"/>
</dbReference>
<dbReference type="Proteomes" id="UP000095544">
    <property type="component" value="Unassembled WGS sequence"/>
</dbReference>
<dbReference type="InterPro" id="IPR000515">
    <property type="entry name" value="MetI-like"/>
</dbReference>
<dbReference type="EMBL" id="CYZU01000027">
    <property type="protein sequence ID" value="CUO65620.1"/>
    <property type="molecule type" value="Genomic_DNA"/>
</dbReference>
<dbReference type="InterPro" id="IPR035906">
    <property type="entry name" value="MetI-like_sf"/>
</dbReference>
<evidence type="ECO:0000256" key="4">
    <source>
        <dbReference type="ARBA" id="ARBA00022692"/>
    </source>
</evidence>
<protein>
    <submittedName>
        <fullName evidence="9">sn-glycerol-3-phosphate transport system permease protein ugpA</fullName>
    </submittedName>
</protein>
<accession>A0A174GXV2</accession>
<reference evidence="9 10" key="1">
    <citation type="submission" date="2015-09" db="EMBL/GenBank/DDBJ databases">
        <authorList>
            <consortium name="Pathogen Informatics"/>
        </authorList>
    </citation>
    <scope>NUCLEOTIDE SEQUENCE [LARGE SCALE GENOMIC DNA]</scope>
    <source>
        <strain evidence="9 10">2789STDY5834876</strain>
    </source>
</reference>
<evidence type="ECO:0000256" key="3">
    <source>
        <dbReference type="ARBA" id="ARBA00022475"/>
    </source>
</evidence>
<organism evidence="9 10">
    <name type="scientific">Faecalicatena contorta</name>
    <dbReference type="NCBI Taxonomy" id="39482"/>
    <lineage>
        <taxon>Bacteria</taxon>
        <taxon>Bacillati</taxon>
        <taxon>Bacillota</taxon>
        <taxon>Clostridia</taxon>
        <taxon>Lachnospirales</taxon>
        <taxon>Lachnospiraceae</taxon>
        <taxon>Faecalicatena</taxon>
    </lineage>
</organism>
<evidence type="ECO:0000256" key="7">
    <source>
        <dbReference type="RuleBase" id="RU363032"/>
    </source>
</evidence>
<comment type="similarity">
    <text evidence="7">Belongs to the binding-protein-dependent transport system permease family.</text>
</comment>
<dbReference type="Pfam" id="PF00528">
    <property type="entry name" value="BPD_transp_1"/>
    <property type="match status" value="1"/>
</dbReference>
<feature type="transmembrane region" description="Helical" evidence="7">
    <location>
        <begin position="7"/>
        <end position="30"/>
    </location>
</feature>
<dbReference type="PROSITE" id="PS50928">
    <property type="entry name" value="ABC_TM1"/>
    <property type="match status" value="1"/>
</dbReference>
<keyword evidence="2 7" id="KW-0813">Transport</keyword>
<dbReference type="Gene3D" id="1.10.3720.10">
    <property type="entry name" value="MetI-like"/>
    <property type="match status" value="1"/>
</dbReference>
<evidence type="ECO:0000256" key="5">
    <source>
        <dbReference type="ARBA" id="ARBA00022989"/>
    </source>
</evidence>
<sequence length="288" mass="32593">MKRRQTVLYMAPAVILIVAFFLGPLCYLGYVSFFEWNGLGPKTFVGIDNFRYVFSDPVFRMAFKNTVIWLLSALFLHIPFGLLLALLLNKQPRGWKFLRVMYFIPNVISTTAVAFLWYFIYHVDVGLLNSVLKSLGLGKLAHAWLNDPGTALICNQVPFIFYVGLTMIIFLTQLSTVPKELKEAAMVDGATGFQIDIHVYLPMMKPAVITNIMLNLAFCLRTFEYPFLMTGGGPANSTTNLSLYIYREMVGSNRYGISMVAGLITVLLGFGIMLLVNVLQRERRSRHE</sequence>
<dbReference type="GO" id="GO:0055085">
    <property type="term" value="P:transmembrane transport"/>
    <property type="evidence" value="ECO:0007669"/>
    <property type="project" value="InterPro"/>
</dbReference>
<feature type="transmembrane region" description="Helical" evidence="7">
    <location>
        <begin position="100"/>
        <end position="120"/>
    </location>
</feature>
<dbReference type="PANTHER" id="PTHR30193">
    <property type="entry name" value="ABC TRANSPORTER PERMEASE PROTEIN"/>
    <property type="match status" value="1"/>
</dbReference>
<dbReference type="SUPFAM" id="SSF161098">
    <property type="entry name" value="MetI-like"/>
    <property type="match status" value="1"/>
</dbReference>
<keyword evidence="6 7" id="KW-0472">Membrane</keyword>